<protein>
    <submittedName>
        <fullName evidence="2">Uncharacterized protein</fullName>
    </submittedName>
</protein>
<name>A0A0U2XW74_9BACL</name>
<evidence type="ECO:0000313" key="3">
    <source>
        <dbReference type="Proteomes" id="UP000067683"/>
    </source>
</evidence>
<dbReference type="STRING" id="200991.AUC31_17420"/>
<feature type="chain" id="PRO_5038378356" evidence="1">
    <location>
        <begin position="19"/>
        <end position="64"/>
    </location>
</feature>
<dbReference type="AlphaFoldDB" id="A0A0U2XW74"/>
<gene>
    <name evidence="2" type="ORF">AUC31_17420</name>
</gene>
<sequence length="64" mass="7001">MKKKSIILIAAVSALALAGCQEPNIEYNGQLIPVSEAEERIADELEVENPDLDLEVMISEESDD</sequence>
<evidence type="ECO:0000313" key="2">
    <source>
        <dbReference type="EMBL" id="ALS76888.1"/>
    </source>
</evidence>
<dbReference type="OrthoDB" id="2938762at2"/>
<keyword evidence="3" id="KW-1185">Reference proteome</keyword>
<proteinExistence type="predicted"/>
<accession>A0A0U2XW74</accession>
<dbReference type="Proteomes" id="UP000067683">
    <property type="component" value="Chromosome"/>
</dbReference>
<organism evidence="2 3">
    <name type="scientific">Planococcus rifietoensis</name>
    <dbReference type="NCBI Taxonomy" id="200991"/>
    <lineage>
        <taxon>Bacteria</taxon>
        <taxon>Bacillati</taxon>
        <taxon>Bacillota</taxon>
        <taxon>Bacilli</taxon>
        <taxon>Bacillales</taxon>
        <taxon>Caryophanaceae</taxon>
        <taxon>Planococcus</taxon>
    </lineage>
</organism>
<feature type="signal peptide" evidence="1">
    <location>
        <begin position="1"/>
        <end position="18"/>
    </location>
</feature>
<evidence type="ECO:0000256" key="1">
    <source>
        <dbReference type="SAM" id="SignalP"/>
    </source>
</evidence>
<dbReference type="EMBL" id="CP013659">
    <property type="protein sequence ID" value="ALS76888.1"/>
    <property type="molecule type" value="Genomic_DNA"/>
</dbReference>
<dbReference type="KEGG" id="prt:AUC31_17420"/>
<dbReference type="RefSeq" id="WP_058383589.1">
    <property type="nucleotide sequence ID" value="NZ_CP013659.2"/>
</dbReference>
<keyword evidence="1" id="KW-0732">Signal</keyword>
<reference evidence="2" key="1">
    <citation type="submission" date="2016-01" db="EMBL/GenBank/DDBJ databases">
        <title>Complete genome of Planococcus rifietoensis type strain M8.</title>
        <authorList>
            <person name="See-Too W.S."/>
        </authorList>
    </citation>
    <scope>NUCLEOTIDE SEQUENCE [LARGE SCALE GENOMIC DNA]</scope>
    <source>
        <strain evidence="2">M8</strain>
    </source>
</reference>
<dbReference type="PROSITE" id="PS51257">
    <property type="entry name" value="PROKAR_LIPOPROTEIN"/>
    <property type="match status" value="1"/>
</dbReference>